<dbReference type="Pfam" id="PF07963">
    <property type="entry name" value="N_methyl"/>
    <property type="match status" value="1"/>
</dbReference>
<name>A0A1I7GNJ0_9BURK</name>
<evidence type="ECO:0000313" key="1">
    <source>
        <dbReference type="EMBL" id="SFU49901.1"/>
    </source>
</evidence>
<dbReference type="EMBL" id="FPBX01000006">
    <property type="protein sequence ID" value="SFU49901.1"/>
    <property type="molecule type" value="Genomic_DNA"/>
</dbReference>
<reference evidence="1 2" key="1">
    <citation type="submission" date="2016-10" db="EMBL/GenBank/DDBJ databases">
        <authorList>
            <person name="de Groot N.N."/>
        </authorList>
    </citation>
    <scope>NUCLEOTIDE SEQUENCE [LARGE SCALE GENOMIC DNA]</scope>
    <source>
        <strain evidence="1 2">R-24608</strain>
    </source>
</reference>
<dbReference type="PROSITE" id="PS00409">
    <property type="entry name" value="PROKAR_NTER_METHYL"/>
    <property type="match status" value="1"/>
</dbReference>
<sequence>MMRGHLLDRRGGMSGLTGFTLVELLVAMALLSLLMLGMASALRSMAQTEERVDSRLAQTDEFRVATGFLGTVLGQVSVRKTTALLKEGESPYLFVGRPDEMAWLGIMPARHGVGGRTFFRLRLEPIEGVGALVISFLPWDGTSVFPDWSKAQSRVLVHGATSLTLAYEDARRPVPEWVPVWRSLDGLPERVRIDLTTQSGAWPMWIVPMRFLPASQGNRSRFSSGPED</sequence>
<evidence type="ECO:0000313" key="2">
    <source>
        <dbReference type="Proteomes" id="UP000183656"/>
    </source>
</evidence>
<proteinExistence type="predicted"/>
<gene>
    <name evidence="1" type="ORF">SAMN04489707_100654</name>
</gene>
<dbReference type="InterPro" id="IPR012902">
    <property type="entry name" value="N_methyl_site"/>
</dbReference>
<dbReference type="AlphaFoldDB" id="A0A1I7GNJ0"/>
<organism evidence="1 2">
    <name type="scientific">Paenacidovorax caeni</name>
    <dbReference type="NCBI Taxonomy" id="343013"/>
    <lineage>
        <taxon>Bacteria</taxon>
        <taxon>Pseudomonadati</taxon>
        <taxon>Pseudomonadota</taxon>
        <taxon>Betaproteobacteria</taxon>
        <taxon>Burkholderiales</taxon>
        <taxon>Comamonadaceae</taxon>
        <taxon>Paenacidovorax</taxon>
    </lineage>
</organism>
<dbReference type="STRING" id="343013.SAMN04489707_100654"/>
<keyword evidence="2" id="KW-1185">Reference proteome</keyword>
<accession>A0A1I7GNJ0</accession>
<protein>
    <submittedName>
        <fullName evidence="1">General secretion pathway protein J</fullName>
    </submittedName>
</protein>
<dbReference type="NCBIfam" id="TIGR02532">
    <property type="entry name" value="IV_pilin_GFxxxE"/>
    <property type="match status" value="1"/>
</dbReference>
<dbReference type="Proteomes" id="UP000183656">
    <property type="component" value="Unassembled WGS sequence"/>
</dbReference>